<dbReference type="RefSeq" id="WP_155110657.1">
    <property type="nucleotide sequence ID" value="NZ_WMIB01000001.1"/>
</dbReference>
<organism evidence="2 3">
    <name type="scientific">Metabacillus mangrovi</name>
    <dbReference type="NCBI Taxonomy" id="1491830"/>
    <lineage>
        <taxon>Bacteria</taxon>
        <taxon>Bacillati</taxon>
        <taxon>Bacillota</taxon>
        <taxon>Bacilli</taxon>
        <taxon>Bacillales</taxon>
        <taxon>Bacillaceae</taxon>
        <taxon>Metabacillus</taxon>
    </lineage>
</organism>
<evidence type="ECO:0000313" key="2">
    <source>
        <dbReference type="EMBL" id="MTH52124.1"/>
    </source>
</evidence>
<keyword evidence="3" id="KW-1185">Reference proteome</keyword>
<accession>A0A7X2V3I7</accession>
<gene>
    <name evidence="2" type="ORF">GKZ89_01810</name>
</gene>
<sequence>MFYPYGANETARTPRFKQRQADRQASWGRQDAAFQQHAYPYEAYQNTVPYQQQTLYQYQPVTPTIPYMQNLAQFTPNTAFQPQPGYQQQPPYPYPYPKNGPFQPQQSNGMQTMLSQFKKPNGQYDYNKMMDTAGQMMSAVNQMSSLFKGVTGFLK</sequence>
<keyword evidence="2" id="KW-0946">Virion</keyword>
<feature type="region of interest" description="Disordered" evidence="1">
    <location>
        <begin position="1"/>
        <end position="24"/>
    </location>
</feature>
<dbReference type="EMBL" id="WMIB01000001">
    <property type="protein sequence ID" value="MTH52124.1"/>
    <property type="molecule type" value="Genomic_DNA"/>
</dbReference>
<dbReference type="Proteomes" id="UP000434639">
    <property type="component" value="Unassembled WGS sequence"/>
</dbReference>
<evidence type="ECO:0000256" key="1">
    <source>
        <dbReference type="SAM" id="MobiDB-lite"/>
    </source>
</evidence>
<dbReference type="InterPro" id="IPR025555">
    <property type="entry name" value="YppG"/>
</dbReference>
<keyword evidence="2" id="KW-0167">Capsid protein</keyword>
<comment type="caution">
    <text evidence="2">The sequence shown here is derived from an EMBL/GenBank/DDBJ whole genome shotgun (WGS) entry which is preliminary data.</text>
</comment>
<evidence type="ECO:0000313" key="3">
    <source>
        <dbReference type="Proteomes" id="UP000434639"/>
    </source>
</evidence>
<dbReference type="OrthoDB" id="2456726at2"/>
<reference evidence="2 3" key="1">
    <citation type="journal article" date="2017" name="Int. J. Syst. Evol. Microbiol.">
        <title>Bacillus mangrovi sp. nov., isolated from a sediment sample from a mangrove forest.</title>
        <authorList>
            <person name="Gupta V."/>
            <person name="Singh P.K."/>
            <person name="Korpole S."/>
            <person name="Tanuku N.R.S."/>
            <person name="Pinnaka A.K."/>
        </authorList>
    </citation>
    <scope>NUCLEOTIDE SEQUENCE [LARGE SCALE GENOMIC DNA]</scope>
    <source>
        <strain evidence="2 3">KCTC 33872</strain>
    </source>
</reference>
<dbReference type="AlphaFoldDB" id="A0A7X2V3I7"/>
<dbReference type="Pfam" id="PF14179">
    <property type="entry name" value="YppG"/>
    <property type="match status" value="1"/>
</dbReference>
<proteinExistence type="predicted"/>
<protein>
    <submittedName>
        <fullName evidence="2">Spore coat protein</fullName>
    </submittedName>
</protein>
<name>A0A7X2V3I7_9BACI</name>